<keyword evidence="4" id="KW-1185">Reference proteome</keyword>
<dbReference type="InterPro" id="IPR037516">
    <property type="entry name" value="Tripartite_DENN"/>
</dbReference>
<dbReference type="PANTHER" id="PTHR28245:SF1">
    <property type="entry name" value="ARF3-INTERACTING PROTEIN 1"/>
    <property type="match status" value="1"/>
</dbReference>
<dbReference type="PROSITE" id="PS50211">
    <property type="entry name" value="DENN"/>
    <property type="match status" value="1"/>
</dbReference>
<accession>A0A0C3EDJ3</accession>
<evidence type="ECO:0000256" key="1">
    <source>
        <dbReference type="SAM" id="MobiDB-lite"/>
    </source>
</evidence>
<dbReference type="EMBL" id="KN822004">
    <property type="protein sequence ID" value="KIM70735.1"/>
    <property type="molecule type" value="Genomic_DNA"/>
</dbReference>
<reference evidence="3 4" key="1">
    <citation type="submission" date="2014-04" db="EMBL/GenBank/DDBJ databases">
        <authorList>
            <consortium name="DOE Joint Genome Institute"/>
            <person name="Kuo A."/>
            <person name="Kohler A."/>
            <person name="Nagy L.G."/>
            <person name="Floudas D."/>
            <person name="Copeland A."/>
            <person name="Barry K.W."/>
            <person name="Cichocki N."/>
            <person name="Veneault-Fourrey C."/>
            <person name="LaButti K."/>
            <person name="Lindquist E.A."/>
            <person name="Lipzen A."/>
            <person name="Lundell T."/>
            <person name="Morin E."/>
            <person name="Murat C."/>
            <person name="Sun H."/>
            <person name="Tunlid A."/>
            <person name="Henrissat B."/>
            <person name="Grigoriev I.V."/>
            <person name="Hibbett D.S."/>
            <person name="Martin F."/>
            <person name="Nordberg H.P."/>
            <person name="Cantor M.N."/>
            <person name="Hua S.X."/>
        </authorList>
    </citation>
    <scope>NUCLEOTIDE SEQUENCE [LARGE SCALE GENOMIC DNA]</scope>
    <source>
        <strain evidence="3 4">Foug A</strain>
    </source>
</reference>
<dbReference type="Proteomes" id="UP000053989">
    <property type="component" value="Unassembled WGS sequence"/>
</dbReference>
<feature type="domain" description="UDENN" evidence="2">
    <location>
        <begin position="9"/>
        <end position="647"/>
    </location>
</feature>
<dbReference type="InParanoid" id="A0A0C3EDJ3"/>
<protein>
    <recommendedName>
        <fullName evidence="2">UDENN domain-containing protein</fullName>
    </recommendedName>
</protein>
<dbReference type="Pfam" id="PF07792">
    <property type="entry name" value="Afi1"/>
    <property type="match status" value="1"/>
</dbReference>
<feature type="compositionally biased region" description="Low complexity" evidence="1">
    <location>
        <begin position="243"/>
        <end position="266"/>
    </location>
</feature>
<dbReference type="HOGENOM" id="CLU_009044_1_0_1"/>
<evidence type="ECO:0000313" key="3">
    <source>
        <dbReference type="EMBL" id="KIM70735.1"/>
    </source>
</evidence>
<dbReference type="InterPro" id="IPR012860">
    <property type="entry name" value="Afi1_N"/>
</dbReference>
<feature type="compositionally biased region" description="Low complexity" evidence="1">
    <location>
        <begin position="207"/>
        <end position="219"/>
    </location>
</feature>
<dbReference type="GO" id="GO:0051666">
    <property type="term" value="P:actin cortical patch localization"/>
    <property type="evidence" value="ECO:0007669"/>
    <property type="project" value="TreeGrafter"/>
</dbReference>
<dbReference type="PANTHER" id="PTHR28245">
    <property type="entry name" value="ARF3-INTERACTING PROTEIN 1"/>
    <property type="match status" value="1"/>
</dbReference>
<feature type="region of interest" description="Disordered" evidence="1">
    <location>
        <begin position="195"/>
        <end position="266"/>
    </location>
</feature>
<name>A0A0C3EDJ3_9AGAM</name>
<dbReference type="GO" id="GO:0005886">
    <property type="term" value="C:plasma membrane"/>
    <property type="evidence" value="ECO:0007669"/>
    <property type="project" value="TreeGrafter"/>
</dbReference>
<dbReference type="AlphaFoldDB" id="A0A0C3EDJ3"/>
<organism evidence="3 4">
    <name type="scientific">Scleroderma citrinum Foug A</name>
    <dbReference type="NCBI Taxonomy" id="1036808"/>
    <lineage>
        <taxon>Eukaryota</taxon>
        <taxon>Fungi</taxon>
        <taxon>Dikarya</taxon>
        <taxon>Basidiomycota</taxon>
        <taxon>Agaricomycotina</taxon>
        <taxon>Agaricomycetes</taxon>
        <taxon>Agaricomycetidae</taxon>
        <taxon>Boletales</taxon>
        <taxon>Sclerodermatineae</taxon>
        <taxon>Sclerodermataceae</taxon>
        <taxon>Scleroderma</taxon>
    </lineage>
</organism>
<reference evidence="4" key="2">
    <citation type="submission" date="2015-01" db="EMBL/GenBank/DDBJ databases">
        <title>Evolutionary Origins and Diversification of the Mycorrhizal Mutualists.</title>
        <authorList>
            <consortium name="DOE Joint Genome Institute"/>
            <consortium name="Mycorrhizal Genomics Consortium"/>
            <person name="Kohler A."/>
            <person name="Kuo A."/>
            <person name="Nagy L.G."/>
            <person name="Floudas D."/>
            <person name="Copeland A."/>
            <person name="Barry K.W."/>
            <person name="Cichocki N."/>
            <person name="Veneault-Fourrey C."/>
            <person name="LaButti K."/>
            <person name="Lindquist E.A."/>
            <person name="Lipzen A."/>
            <person name="Lundell T."/>
            <person name="Morin E."/>
            <person name="Murat C."/>
            <person name="Riley R."/>
            <person name="Ohm R."/>
            <person name="Sun H."/>
            <person name="Tunlid A."/>
            <person name="Henrissat B."/>
            <person name="Grigoriev I.V."/>
            <person name="Hibbett D.S."/>
            <person name="Martin F."/>
        </authorList>
    </citation>
    <scope>NUCLEOTIDE SEQUENCE [LARGE SCALE GENOMIC DNA]</scope>
    <source>
        <strain evidence="4">Foug A</strain>
    </source>
</reference>
<dbReference type="OrthoDB" id="66409at2759"/>
<feature type="region of interest" description="Disordered" evidence="1">
    <location>
        <begin position="289"/>
        <end position="329"/>
    </location>
</feature>
<feature type="region of interest" description="Disordered" evidence="1">
    <location>
        <begin position="771"/>
        <end position="802"/>
    </location>
</feature>
<evidence type="ECO:0000313" key="4">
    <source>
        <dbReference type="Proteomes" id="UP000053989"/>
    </source>
</evidence>
<gene>
    <name evidence="3" type="ORF">SCLCIDRAFT_18776</name>
</gene>
<dbReference type="Pfam" id="PF08616">
    <property type="entry name" value="SPA"/>
    <property type="match status" value="1"/>
</dbReference>
<dbReference type="InterPro" id="IPR052809">
    <property type="entry name" value="Actin_polarity_regulatory"/>
</dbReference>
<dbReference type="STRING" id="1036808.A0A0C3EDJ3"/>
<dbReference type="FunCoup" id="A0A0C3EDJ3">
    <property type="interactions" value="49"/>
</dbReference>
<sequence>MASKGPHCSFVLLAEFDIDSGAQLTYQFPQPLGTDEGLLANLMLPDGAERHLEDWTIFFLNQTPFNTIAPVLALETSDHRDDRSIKGGNRSELIYVLNLVRTKHDKSVRRGAVVKAMAICTRHPFIQIFKPVLLLALDDYFANPSQDCLARLFDAINSMDLSGSPALTRYEKLIMRASERKDIFAEKFAPSKASDMVVTPINGTRPSQQHKTTSSTSSHSSEDGVLIKSSNPIGDGIRERSTTESSTASSQPQRHSSSPSDSSFSLGGSAVWVNDESVMLDSQVGVAIGGGPGSVTSGSSTLASRGRRSTDASSSSSNGIGKDPNAYGAAIPTASDSQLRSGISKDTHFFQTSIIYKGHQLPIKLPVATFPEEVGDYSLIQLIQTFSTPLVTVSGPLHPHLHTNGSITHPIIILFNALITGKRVLFLGHNIPAGQVANYVLSACALGSGCGVILRGFIDRAFPYAGLAGGEDWASTPAFIAGVTNPIFETSAAWDLLMDIGTGRVVIHRDIHLNFPTTPPAIGPFLNRQAIRAEGSATSEEEIARIATRDKETNQKTDFAIISAITSHFGETLVRLRFTEYVGRFVRLASRYEEMTSGTTKINYPSTPFSEGSLGGGIVFPDEVSALKELAANASRIEAWRKTRSYQHCITDFQKLQATNSIKGLDLIHQLSRLRLVKNLPDSEVELIVRKISDNVRTYEQVIELLAFTPQHIGGLQPLSFCLFHHLEVVREAALDIFNELRLHPVGVIFLQGLNHFQRYAYVRQAHARDTRNKEQAQQLGPLAPHVPRTPSYRSDVSLGGV</sequence>
<proteinExistence type="predicted"/>
<evidence type="ECO:0000259" key="2">
    <source>
        <dbReference type="PROSITE" id="PS50211"/>
    </source>
</evidence>